<dbReference type="Pfam" id="PF08666">
    <property type="entry name" value="SAF"/>
    <property type="match status" value="1"/>
</dbReference>
<dbReference type="InterPro" id="IPR051690">
    <property type="entry name" value="PseI-like"/>
</dbReference>
<dbReference type="Gene3D" id="3.90.1210.10">
    <property type="entry name" value="Antifreeze-like/N-acetylneuraminic acid synthase C-terminal domain"/>
    <property type="match status" value="1"/>
</dbReference>
<reference evidence="2" key="1">
    <citation type="submission" date="2020-05" db="EMBL/GenBank/DDBJ databases">
        <authorList>
            <person name="Chiriac C."/>
            <person name="Salcher M."/>
            <person name="Ghai R."/>
            <person name="Kavagutti S V."/>
        </authorList>
    </citation>
    <scope>NUCLEOTIDE SEQUENCE</scope>
</reference>
<dbReference type="EMBL" id="CAEZZK010000009">
    <property type="protein sequence ID" value="CAB4749931.1"/>
    <property type="molecule type" value="Genomic_DNA"/>
</dbReference>
<dbReference type="InterPro" id="IPR006190">
    <property type="entry name" value="SAF_AFP_Neu5Ac"/>
</dbReference>
<dbReference type="GO" id="GO:0016051">
    <property type="term" value="P:carbohydrate biosynthetic process"/>
    <property type="evidence" value="ECO:0007669"/>
    <property type="project" value="InterPro"/>
</dbReference>
<evidence type="ECO:0000313" key="2">
    <source>
        <dbReference type="EMBL" id="CAB4749931.1"/>
    </source>
</evidence>
<dbReference type="SUPFAM" id="SSF51269">
    <property type="entry name" value="AFP III-like domain"/>
    <property type="match status" value="1"/>
</dbReference>
<organism evidence="2">
    <name type="scientific">freshwater metagenome</name>
    <dbReference type="NCBI Taxonomy" id="449393"/>
    <lineage>
        <taxon>unclassified sequences</taxon>
        <taxon>metagenomes</taxon>
        <taxon>ecological metagenomes</taxon>
    </lineage>
</organism>
<protein>
    <submittedName>
        <fullName evidence="2">Unannotated protein</fullName>
    </submittedName>
</protein>
<dbReference type="PANTHER" id="PTHR42966">
    <property type="entry name" value="N-ACETYLNEURAMINATE SYNTHASE"/>
    <property type="match status" value="1"/>
</dbReference>
<dbReference type="AlphaFoldDB" id="A0A6J6TR01"/>
<dbReference type="InterPro" id="IPR013785">
    <property type="entry name" value="Aldolase_TIM"/>
</dbReference>
<sequence length="357" mass="39754">MISKNFRIAGTLIGENSPTYFIADIAANHDGSLERAKNLIWLAKESGANAAKFQHFKAKEIVSDFGFANLLDSESHQSKWKKSVAETYEDASIPSEWTSELKKTCDAAGITFLSTPYDFDSVDQIDQYVSAYKIGSGDIDWLELISYVASKNKPIILATGASNLVEIERVVEILTRSSNEFAVLQCNTNYTAHPDNYSHINLKVIELFKEVWPGLVVGLSDHSRGLASVLGAISLGANIIERHFTDDVGREGPDHKFATTPSEWKKMVEEARLLECALGERQKEICANEKMSSIVQRRCVRTNFSLQVGSKLTRQDLKVLRPATPGAIRPNEIDQVIGRVLKVDLKAGEELRWSDFE</sequence>
<dbReference type="InterPro" id="IPR013132">
    <property type="entry name" value="PseI/NeuA/B-like_N"/>
</dbReference>
<dbReference type="SUPFAM" id="SSF51569">
    <property type="entry name" value="Aldolase"/>
    <property type="match status" value="1"/>
</dbReference>
<dbReference type="InterPro" id="IPR036732">
    <property type="entry name" value="AFP_Neu5c_C_sf"/>
</dbReference>
<dbReference type="SMART" id="SM00858">
    <property type="entry name" value="SAF"/>
    <property type="match status" value="1"/>
</dbReference>
<evidence type="ECO:0000259" key="1">
    <source>
        <dbReference type="PROSITE" id="PS50844"/>
    </source>
</evidence>
<dbReference type="CDD" id="cd11615">
    <property type="entry name" value="SAF_NeuB_like"/>
    <property type="match status" value="1"/>
</dbReference>
<feature type="domain" description="AFP-like" evidence="1">
    <location>
        <begin position="299"/>
        <end position="357"/>
    </location>
</feature>
<dbReference type="PANTHER" id="PTHR42966:SF2">
    <property type="entry name" value="PSEUDAMINIC ACID SYNTHASE"/>
    <property type="match status" value="1"/>
</dbReference>
<dbReference type="GO" id="GO:0047444">
    <property type="term" value="F:N-acylneuraminate-9-phosphate synthase activity"/>
    <property type="evidence" value="ECO:0007669"/>
    <property type="project" value="TreeGrafter"/>
</dbReference>
<name>A0A6J6TR01_9ZZZZ</name>
<gene>
    <name evidence="2" type="ORF">UFOPK2855_00097</name>
</gene>
<accession>A0A6J6TR01</accession>
<dbReference type="InterPro" id="IPR057736">
    <property type="entry name" value="SAF_PseI/NeuA/NeuB"/>
</dbReference>
<proteinExistence type="predicted"/>
<dbReference type="Gene3D" id="3.20.20.70">
    <property type="entry name" value="Aldolase class I"/>
    <property type="match status" value="1"/>
</dbReference>
<dbReference type="PROSITE" id="PS50844">
    <property type="entry name" value="AFP_LIKE"/>
    <property type="match status" value="1"/>
</dbReference>
<dbReference type="InterPro" id="IPR013974">
    <property type="entry name" value="SAF"/>
</dbReference>
<dbReference type="Pfam" id="PF03102">
    <property type="entry name" value="NeuB"/>
    <property type="match status" value="1"/>
</dbReference>